<reference evidence="1" key="1">
    <citation type="submission" date="2022-03" db="EMBL/GenBank/DDBJ databases">
        <authorList>
            <person name="Martin C."/>
        </authorList>
    </citation>
    <scope>NUCLEOTIDE SEQUENCE</scope>
</reference>
<sequence length="249" mass="28299">MDSFHKLSLEEKADAQKPKKPINVFSIDLQSVATGKKCNDRSPAYICVIGEDNSTIYETFIKPDRRVVSYTEPYTGIKSSDLDDAPTMSEVTAKLKAYFGNHPTIVGQDNNFGHTIELMTSLGFEKEKDYKYIAISEWFKLYQGSRGGKYPYLYFTLDVQLRALLNKPLSRGLGSKGRAYMNLYNAYKDKDVTDFESAKQKCYSMRGYLRKGHKEVPFSELHPTYEGVCQGRIPPGQRTATCPCGTRKW</sequence>
<evidence type="ECO:0008006" key="3">
    <source>
        <dbReference type="Google" id="ProtNLM"/>
    </source>
</evidence>
<organism evidence="1 2">
    <name type="scientific">Owenia fusiformis</name>
    <name type="common">Polychaete worm</name>
    <dbReference type="NCBI Taxonomy" id="6347"/>
    <lineage>
        <taxon>Eukaryota</taxon>
        <taxon>Metazoa</taxon>
        <taxon>Spiralia</taxon>
        <taxon>Lophotrochozoa</taxon>
        <taxon>Annelida</taxon>
        <taxon>Polychaeta</taxon>
        <taxon>Sedentaria</taxon>
        <taxon>Canalipalpata</taxon>
        <taxon>Sabellida</taxon>
        <taxon>Oweniida</taxon>
        <taxon>Oweniidae</taxon>
        <taxon>Owenia</taxon>
    </lineage>
</organism>
<accession>A0A8S4MVW5</accession>
<dbReference type="SUPFAM" id="SSF53098">
    <property type="entry name" value="Ribonuclease H-like"/>
    <property type="match status" value="1"/>
</dbReference>
<evidence type="ECO:0000313" key="1">
    <source>
        <dbReference type="EMBL" id="CAH1772658.1"/>
    </source>
</evidence>
<dbReference type="AlphaFoldDB" id="A0A8S4MVW5"/>
<dbReference type="Gene3D" id="3.30.420.10">
    <property type="entry name" value="Ribonuclease H-like superfamily/Ribonuclease H"/>
    <property type="match status" value="1"/>
</dbReference>
<comment type="caution">
    <text evidence="1">The sequence shown here is derived from an EMBL/GenBank/DDBJ whole genome shotgun (WGS) entry which is preliminary data.</text>
</comment>
<gene>
    <name evidence="1" type="ORF">OFUS_LOCUS383</name>
</gene>
<evidence type="ECO:0000313" key="2">
    <source>
        <dbReference type="Proteomes" id="UP000749559"/>
    </source>
</evidence>
<dbReference type="GO" id="GO:0003676">
    <property type="term" value="F:nucleic acid binding"/>
    <property type="evidence" value="ECO:0007669"/>
    <property type="project" value="InterPro"/>
</dbReference>
<dbReference type="OrthoDB" id="8191639at2759"/>
<dbReference type="InterPro" id="IPR012337">
    <property type="entry name" value="RNaseH-like_sf"/>
</dbReference>
<dbReference type="InterPro" id="IPR036397">
    <property type="entry name" value="RNaseH_sf"/>
</dbReference>
<dbReference type="Proteomes" id="UP000749559">
    <property type="component" value="Unassembled WGS sequence"/>
</dbReference>
<keyword evidence="2" id="KW-1185">Reference proteome</keyword>
<protein>
    <recommendedName>
        <fullName evidence="3">Exonuclease domain-containing protein</fullName>
    </recommendedName>
</protein>
<name>A0A8S4MVW5_OWEFU</name>
<dbReference type="EMBL" id="CAIIXF020000001">
    <property type="protein sequence ID" value="CAH1772658.1"/>
    <property type="molecule type" value="Genomic_DNA"/>
</dbReference>
<proteinExistence type="predicted"/>